<proteinExistence type="inferred from homology"/>
<dbReference type="RefSeq" id="WP_184110920.1">
    <property type="nucleotide sequence ID" value="NZ_JACHNY010000001.1"/>
</dbReference>
<dbReference type="PRINTS" id="PR00727">
    <property type="entry name" value="LEADERPTASE"/>
</dbReference>
<dbReference type="InterPro" id="IPR019757">
    <property type="entry name" value="Pept_S26A_signal_pept_1_Lys-AS"/>
</dbReference>
<evidence type="ECO:0000256" key="5">
    <source>
        <dbReference type="ARBA" id="ARBA00022801"/>
    </source>
</evidence>
<dbReference type="CDD" id="cd06530">
    <property type="entry name" value="S26_SPase_I"/>
    <property type="match status" value="1"/>
</dbReference>
<evidence type="ECO:0000313" key="10">
    <source>
        <dbReference type="EMBL" id="MBB4616235.1"/>
    </source>
</evidence>
<protein>
    <recommendedName>
        <fullName evidence="4 7">Signal peptidase I</fullName>
        <ecNumber evidence="3 7">3.4.21.89</ecNumber>
    </recommendedName>
</protein>
<name>A0A7W7EYB8_9SPHN</name>
<feature type="active site" evidence="6">
    <location>
        <position position="151"/>
    </location>
</feature>
<dbReference type="InterPro" id="IPR000223">
    <property type="entry name" value="Pept_S26A_signal_pept_1"/>
</dbReference>
<dbReference type="GO" id="GO:0004252">
    <property type="term" value="F:serine-type endopeptidase activity"/>
    <property type="evidence" value="ECO:0007669"/>
    <property type="project" value="InterPro"/>
</dbReference>
<dbReference type="Proteomes" id="UP000574769">
    <property type="component" value="Unassembled WGS sequence"/>
</dbReference>
<dbReference type="GO" id="GO:0009003">
    <property type="term" value="F:signal peptidase activity"/>
    <property type="evidence" value="ECO:0007669"/>
    <property type="project" value="UniProtKB-EC"/>
</dbReference>
<comment type="subcellular location">
    <subcellularLocation>
        <location evidence="7">Membrane</location>
        <topology evidence="7">Single-pass type II membrane protein</topology>
    </subcellularLocation>
</comment>
<dbReference type="GO" id="GO:0006465">
    <property type="term" value="P:signal peptide processing"/>
    <property type="evidence" value="ECO:0007669"/>
    <property type="project" value="InterPro"/>
</dbReference>
<evidence type="ECO:0000256" key="1">
    <source>
        <dbReference type="ARBA" id="ARBA00000677"/>
    </source>
</evidence>
<evidence type="ECO:0000256" key="6">
    <source>
        <dbReference type="PIRSR" id="PIRSR600223-1"/>
    </source>
</evidence>
<dbReference type="SUPFAM" id="SSF51306">
    <property type="entry name" value="LexA/Signal peptidase"/>
    <property type="match status" value="1"/>
</dbReference>
<dbReference type="Gene3D" id="2.10.109.10">
    <property type="entry name" value="Umud Fragment, subunit A"/>
    <property type="match status" value="2"/>
</dbReference>
<evidence type="ECO:0000256" key="7">
    <source>
        <dbReference type="RuleBase" id="RU362042"/>
    </source>
</evidence>
<feature type="transmembrane region" description="Helical" evidence="7">
    <location>
        <begin position="45"/>
        <end position="65"/>
    </location>
</feature>
<keyword evidence="11" id="KW-1185">Reference proteome</keyword>
<evidence type="ECO:0000256" key="2">
    <source>
        <dbReference type="ARBA" id="ARBA00009370"/>
    </source>
</evidence>
<comment type="catalytic activity">
    <reaction evidence="1 7">
        <text>Cleavage of hydrophobic, N-terminal signal or leader sequences from secreted and periplasmic proteins.</text>
        <dbReference type="EC" id="3.4.21.89"/>
    </reaction>
</comment>
<sequence length="323" mass="34894">MKDAVLDGSNPQGGPQSAPPSDGVLDPAAPPARRKGTDWWAEVKGIFWLILIVLGFHSFIAKPFYIPSESMLPGLQVGDRLVVSKFAYGWSYVSPTIPNPLAIFRSVVLHEPVDSWGVPIPFIHGRLFGSLPDRGDVVIVTPPGTHTDYIKRVVGLPGDRLQVRGGTLFLNGKAVQRGPIHYEDIPVDTNSPCSPAEYPGALITKPDGSAVCHLPIVTETLPNGRRYDTVELGWSPGDDYGPITIPANHVFLMGDNRDRSADSRYPSSEQGLGGPVPYENIGGRAEFITFSLDGDSTLNPLTWWGALRSGRAGTSLHPAQTEK</sequence>
<dbReference type="PANTHER" id="PTHR43390">
    <property type="entry name" value="SIGNAL PEPTIDASE I"/>
    <property type="match status" value="1"/>
</dbReference>
<evidence type="ECO:0000256" key="4">
    <source>
        <dbReference type="ARBA" id="ARBA00019232"/>
    </source>
</evidence>
<evidence type="ECO:0000259" key="9">
    <source>
        <dbReference type="Pfam" id="PF10502"/>
    </source>
</evidence>
<keyword evidence="5 7" id="KW-0378">Hydrolase</keyword>
<keyword evidence="7" id="KW-0812">Transmembrane</keyword>
<dbReference type="InterPro" id="IPR036286">
    <property type="entry name" value="LexA/Signal_pep-like_sf"/>
</dbReference>
<dbReference type="Pfam" id="PF10502">
    <property type="entry name" value="Peptidase_S26"/>
    <property type="match status" value="1"/>
</dbReference>
<evidence type="ECO:0000256" key="8">
    <source>
        <dbReference type="SAM" id="MobiDB-lite"/>
    </source>
</evidence>
<keyword evidence="7" id="KW-0645">Protease</keyword>
<keyword evidence="7" id="KW-1133">Transmembrane helix</keyword>
<dbReference type="NCBIfam" id="TIGR02227">
    <property type="entry name" value="sigpep_I_bact"/>
    <property type="match status" value="1"/>
</dbReference>
<evidence type="ECO:0000256" key="3">
    <source>
        <dbReference type="ARBA" id="ARBA00013208"/>
    </source>
</evidence>
<dbReference type="EMBL" id="JACHNY010000001">
    <property type="protein sequence ID" value="MBB4616235.1"/>
    <property type="molecule type" value="Genomic_DNA"/>
</dbReference>
<dbReference type="GO" id="GO:0016020">
    <property type="term" value="C:membrane"/>
    <property type="evidence" value="ECO:0007669"/>
    <property type="project" value="UniProtKB-SubCell"/>
</dbReference>
<accession>A0A7W7EYB8</accession>
<gene>
    <name evidence="10" type="ORF">GGQ96_000341</name>
</gene>
<dbReference type="AlphaFoldDB" id="A0A7W7EYB8"/>
<reference evidence="10 11" key="1">
    <citation type="submission" date="2020-08" db="EMBL/GenBank/DDBJ databases">
        <title>Genomic Encyclopedia of Type Strains, Phase IV (KMG-IV): sequencing the most valuable type-strain genomes for metagenomic binning, comparative biology and taxonomic classification.</title>
        <authorList>
            <person name="Goeker M."/>
        </authorList>
    </citation>
    <scope>NUCLEOTIDE SEQUENCE [LARGE SCALE GENOMIC DNA]</scope>
    <source>
        <strain evidence="10 11">DSM 15867</strain>
    </source>
</reference>
<feature type="active site" evidence="6">
    <location>
        <position position="70"/>
    </location>
</feature>
<dbReference type="PROSITE" id="PS00760">
    <property type="entry name" value="SPASE_I_2"/>
    <property type="match status" value="1"/>
</dbReference>
<keyword evidence="7" id="KW-0472">Membrane</keyword>
<dbReference type="PANTHER" id="PTHR43390:SF1">
    <property type="entry name" value="CHLOROPLAST PROCESSING PEPTIDASE"/>
    <property type="match status" value="1"/>
</dbReference>
<comment type="caution">
    <text evidence="10">The sequence shown here is derived from an EMBL/GenBank/DDBJ whole genome shotgun (WGS) entry which is preliminary data.</text>
</comment>
<feature type="domain" description="Peptidase S26" evidence="9">
    <location>
        <begin position="43"/>
        <end position="289"/>
    </location>
</feature>
<evidence type="ECO:0000313" key="11">
    <source>
        <dbReference type="Proteomes" id="UP000574769"/>
    </source>
</evidence>
<dbReference type="EC" id="3.4.21.89" evidence="3 7"/>
<dbReference type="InterPro" id="IPR019533">
    <property type="entry name" value="Peptidase_S26"/>
</dbReference>
<feature type="region of interest" description="Disordered" evidence="8">
    <location>
        <begin position="1"/>
        <end position="30"/>
    </location>
</feature>
<organism evidence="10 11">
    <name type="scientific">Sphingomonas abaci</name>
    <dbReference type="NCBI Taxonomy" id="237611"/>
    <lineage>
        <taxon>Bacteria</taxon>
        <taxon>Pseudomonadati</taxon>
        <taxon>Pseudomonadota</taxon>
        <taxon>Alphaproteobacteria</taxon>
        <taxon>Sphingomonadales</taxon>
        <taxon>Sphingomonadaceae</taxon>
        <taxon>Sphingomonas</taxon>
    </lineage>
</organism>
<comment type="similarity">
    <text evidence="2 7">Belongs to the peptidase S26 family.</text>
</comment>